<dbReference type="Gene3D" id="3.40.50.720">
    <property type="entry name" value="NAD(P)-binding Rossmann-like Domain"/>
    <property type="match status" value="1"/>
</dbReference>
<dbReference type="EMBL" id="JADNRY010000006">
    <property type="protein sequence ID" value="KAF9076544.1"/>
    <property type="molecule type" value="Genomic_DNA"/>
</dbReference>
<evidence type="ECO:0000259" key="7">
    <source>
        <dbReference type="SMART" id="SM00829"/>
    </source>
</evidence>
<dbReference type="FunFam" id="3.40.50.720:FF:000039">
    <property type="entry name" value="Alcohol dehydrogenase AdhP"/>
    <property type="match status" value="1"/>
</dbReference>
<comment type="cofactor">
    <cofactor evidence="1">
        <name>Zn(2+)</name>
        <dbReference type="ChEBI" id="CHEBI:29105"/>
    </cofactor>
</comment>
<dbReference type="InterPro" id="IPR011032">
    <property type="entry name" value="GroES-like_sf"/>
</dbReference>
<dbReference type="AlphaFoldDB" id="A0A9P5Q1F5"/>
<dbReference type="InterPro" id="IPR036291">
    <property type="entry name" value="NAD(P)-bd_dom_sf"/>
</dbReference>
<evidence type="ECO:0000256" key="1">
    <source>
        <dbReference type="ARBA" id="ARBA00001947"/>
    </source>
</evidence>
<keyword evidence="4" id="KW-0862">Zinc</keyword>
<evidence type="ECO:0000313" key="8">
    <source>
        <dbReference type="EMBL" id="KAF9076544.1"/>
    </source>
</evidence>
<dbReference type="SMART" id="SM00829">
    <property type="entry name" value="PKS_ER"/>
    <property type="match status" value="1"/>
</dbReference>
<evidence type="ECO:0000256" key="2">
    <source>
        <dbReference type="ARBA" id="ARBA00008072"/>
    </source>
</evidence>
<comment type="similarity">
    <text evidence="2">Belongs to the zinc-containing alcohol dehydrogenase family.</text>
</comment>
<comment type="caution">
    <text evidence="8">The sequence shown here is derived from an EMBL/GenBank/DDBJ whole genome shotgun (WGS) entry which is preliminary data.</text>
</comment>
<keyword evidence="6" id="KW-0520">NAD</keyword>
<evidence type="ECO:0000256" key="4">
    <source>
        <dbReference type="ARBA" id="ARBA00022833"/>
    </source>
</evidence>
<dbReference type="Proteomes" id="UP000772434">
    <property type="component" value="Unassembled WGS sequence"/>
</dbReference>
<dbReference type="Pfam" id="PF00107">
    <property type="entry name" value="ADH_zinc_N"/>
    <property type="match status" value="1"/>
</dbReference>
<organism evidence="8 9">
    <name type="scientific">Rhodocollybia butyracea</name>
    <dbReference type="NCBI Taxonomy" id="206335"/>
    <lineage>
        <taxon>Eukaryota</taxon>
        <taxon>Fungi</taxon>
        <taxon>Dikarya</taxon>
        <taxon>Basidiomycota</taxon>
        <taxon>Agaricomycotina</taxon>
        <taxon>Agaricomycetes</taxon>
        <taxon>Agaricomycetidae</taxon>
        <taxon>Agaricales</taxon>
        <taxon>Marasmiineae</taxon>
        <taxon>Omphalotaceae</taxon>
        <taxon>Rhodocollybia</taxon>
    </lineage>
</organism>
<gene>
    <name evidence="8" type="ORF">BDP27DRAFT_1313520</name>
</gene>
<evidence type="ECO:0000256" key="6">
    <source>
        <dbReference type="ARBA" id="ARBA00023027"/>
    </source>
</evidence>
<sequence length="336" mass="35164">MSLPKTYKAAVINSPGGNFEIVEKNLEQPTTGTVLVKVIACGVCASDGMVKYGMTQLPRVAGHEIIGDIVVVPSGESKWKVGDRVGSGWHGGHCSTCSSCSEGDFITCSKHAINGITQDGGYAEYVILRREALVPISKDLDPAETAPLLCAGVTTFNSLRNVQGLNKGDLVAVSGLGGLGHLGIQYAKQMGFKVVALSQSDAKKDLATKLGADIYLDASKVNQVEELLKLGGAKCILATAPNGEAITTLLGGLKVGGTMLTVAVADVKFNTGVLIGRRTTIKGWPSGHAQDSADAIAFAEKTNVKVMIEKFSLADVNTAWSKMQAGKTNFRAVLVL</sequence>
<protein>
    <submittedName>
        <fullName evidence="8">GroES-like protein</fullName>
    </submittedName>
</protein>
<evidence type="ECO:0000256" key="3">
    <source>
        <dbReference type="ARBA" id="ARBA00022723"/>
    </source>
</evidence>
<dbReference type="SUPFAM" id="SSF51735">
    <property type="entry name" value="NAD(P)-binding Rossmann-fold domains"/>
    <property type="match status" value="1"/>
</dbReference>
<keyword evidence="3" id="KW-0479">Metal-binding</keyword>
<proteinExistence type="inferred from homology"/>
<feature type="domain" description="Enoyl reductase (ER)" evidence="7">
    <location>
        <begin position="16"/>
        <end position="334"/>
    </location>
</feature>
<dbReference type="InterPro" id="IPR013154">
    <property type="entry name" value="ADH-like_N"/>
</dbReference>
<accession>A0A9P5Q1F5</accession>
<dbReference type="SUPFAM" id="SSF50129">
    <property type="entry name" value="GroES-like"/>
    <property type="match status" value="1"/>
</dbReference>
<dbReference type="GO" id="GO:0004022">
    <property type="term" value="F:alcohol dehydrogenase (NAD+) activity"/>
    <property type="evidence" value="ECO:0007669"/>
    <property type="project" value="TreeGrafter"/>
</dbReference>
<dbReference type="PANTHER" id="PTHR42940">
    <property type="entry name" value="ALCOHOL DEHYDROGENASE 1-RELATED"/>
    <property type="match status" value="1"/>
</dbReference>
<dbReference type="GO" id="GO:0046872">
    <property type="term" value="F:metal ion binding"/>
    <property type="evidence" value="ECO:0007669"/>
    <property type="project" value="UniProtKB-KW"/>
</dbReference>
<name>A0A9P5Q1F5_9AGAR</name>
<dbReference type="OrthoDB" id="1560166at2759"/>
<dbReference type="GO" id="GO:0005737">
    <property type="term" value="C:cytoplasm"/>
    <property type="evidence" value="ECO:0007669"/>
    <property type="project" value="TreeGrafter"/>
</dbReference>
<evidence type="ECO:0000313" key="9">
    <source>
        <dbReference type="Proteomes" id="UP000772434"/>
    </source>
</evidence>
<dbReference type="InterPro" id="IPR020843">
    <property type="entry name" value="ER"/>
</dbReference>
<dbReference type="InterPro" id="IPR013149">
    <property type="entry name" value="ADH-like_C"/>
</dbReference>
<dbReference type="Gene3D" id="3.90.180.10">
    <property type="entry name" value="Medium-chain alcohol dehydrogenases, catalytic domain"/>
    <property type="match status" value="1"/>
</dbReference>
<reference evidence="8" key="1">
    <citation type="submission" date="2020-11" db="EMBL/GenBank/DDBJ databases">
        <authorList>
            <consortium name="DOE Joint Genome Institute"/>
            <person name="Ahrendt S."/>
            <person name="Riley R."/>
            <person name="Andreopoulos W."/>
            <person name="Labutti K."/>
            <person name="Pangilinan J."/>
            <person name="Ruiz-Duenas F.J."/>
            <person name="Barrasa J.M."/>
            <person name="Sanchez-Garcia M."/>
            <person name="Camarero S."/>
            <person name="Miyauchi S."/>
            <person name="Serrano A."/>
            <person name="Linde D."/>
            <person name="Babiker R."/>
            <person name="Drula E."/>
            <person name="Ayuso-Fernandez I."/>
            <person name="Pacheco R."/>
            <person name="Padilla G."/>
            <person name="Ferreira P."/>
            <person name="Barriuso J."/>
            <person name="Kellner H."/>
            <person name="Castanera R."/>
            <person name="Alfaro M."/>
            <person name="Ramirez L."/>
            <person name="Pisabarro A.G."/>
            <person name="Kuo A."/>
            <person name="Tritt A."/>
            <person name="Lipzen A."/>
            <person name="He G."/>
            <person name="Yan M."/>
            <person name="Ng V."/>
            <person name="Cullen D."/>
            <person name="Martin F."/>
            <person name="Rosso M.-N."/>
            <person name="Henrissat B."/>
            <person name="Hibbett D."/>
            <person name="Martinez A.T."/>
            <person name="Grigoriev I.V."/>
        </authorList>
    </citation>
    <scope>NUCLEOTIDE SEQUENCE</scope>
    <source>
        <strain evidence="8">AH 40177</strain>
    </source>
</reference>
<dbReference type="PANTHER" id="PTHR42940:SF7">
    <property type="entry name" value="ALCOHOL DEHYDROGENASE-LIKE N-TERMINAL DOMAIN-CONTAINING PROTEIN"/>
    <property type="match status" value="1"/>
</dbReference>
<keyword evidence="9" id="KW-1185">Reference proteome</keyword>
<keyword evidence="5" id="KW-0560">Oxidoreductase</keyword>
<dbReference type="Pfam" id="PF08240">
    <property type="entry name" value="ADH_N"/>
    <property type="match status" value="1"/>
</dbReference>
<evidence type="ECO:0000256" key="5">
    <source>
        <dbReference type="ARBA" id="ARBA00023002"/>
    </source>
</evidence>